<evidence type="ECO:0000256" key="2">
    <source>
        <dbReference type="SAM" id="SignalP"/>
    </source>
</evidence>
<keyword evidence="4" id="KW-1185">Reference proteome</keyword>
<keyword evidence="2" id="KW-0732">Signal</keyword>
<protein>
    <submittedName>
        <fullName evidence="3">Uncharacterized protein</fullName>
    </submittedName>
</protein>
<name>A0ABQ6NFD1_9STRA</name>
<feature type="region of interest" description="Disordered" evidence="1">
    <location>
        <begin position="74"/>
        <end position="97"/>
    </location>
</feature>
<reference evidence="3 4" key="1">
    <citation type="journal article" date="2023" name="Commun. Biol.">
        <title>Genome analysis of Parmales, the sister group of diatoms, reveals the evolutionary specialization of diatoms from phago-mixotrophs to photoautotrophs.</title>
        <authorList>
            <person name="Ban H."/>
            <person name="Sato S."/>
            <person name="Yoshikawa S."/>
            <person name="Yamada K."/>
            <person name="Nakamura Y."/>
            <person name="Ichinomiya M."/>
            <person name="Sato N."/>
            <person name="Blanc-Mathieu R."/>
            <person name="Endo H."/>
            <person name="Kuwata A."/>
            <person name="Ogata H."/>
        </authorList>
    </citation>
    <scope>NUCLEOTIDE SEQUENCE [LARGE SCALE GENOMIC DNA]</scope>
</reference>
<feature type="chain" id="PRO_5045984838" evidence="2">
    <location>
        <begin position="25"/>
        <end position="277"/>
    </location>
</feature>
<comment type="caution">
    <text evidence="3">The sequence shown here is derived from an EMBL/GenBank/DDBJ whole genome shotgun (WGS) entry which is preliminary data.</text>
</comment>
<gene>
    <name evidence="3" type="ORF">TeGR_g11707</name>
</gene>
<feature type="non-terminal residue" evidence="3">
    <location>
        <position position="277"/>
    </location>
</feature>
<dbReference type="Proteomes" id="UP001165060">
    <property type="component" value="Unassembled WGS sequence"/>
</dbReference>
<sequence length="277" mass="29544">MQLLGYHIGMLLYLFLCFLPLAQPFHPPFLASPLPPHARARTAALLAAKGAAKGAAPTLSSWSYSARTNAVTGTLPDGDTVTTSPLDPAPDPQEVPTLTRVSTESGSTYLLGSPAAAANNPFPEVPQSSLSDLVIGGPEQRYVLLKSRSKDSTSGKSRIHQALPLNPKYKRAHPAADQPPTPADLLSAEPLTVKTSYAAAELAREAANYARVQAPLPRLLRAASLAPSSPFVELRLHAPRMWKNDAYQGFNARASVYFANGETEAAIVLESGREDLK</sequence>
<accession>A0ABQ6NFD1</accession>
<evidence type="ECO:0000313" key="4">
    <source>
        <dbReference type="Proteomes" id="UP001165060"/>
    </source>
</evidence>
<proteinExistence type="predicted"/>
<feature type="signal peptide" evidence="2">
    <location>
        <begin position="1"/>
        <end position="24"/>
    </location>
</feature>
<organism evidence="3 4">
    <name type="scientific">Tetraparma gracilis</name>
    <dbReference type="NCBI Taxonomy" id="2962635"/>
    <lineage>
        <taxon>Eukaryota</taxon>
        <taxon>Sar</taxon>
        <taxon>Stramenopiles</taxon>
        <taxon>Ochrophyta</taxon>
        <taxon>Bolidophyceae</taxon>
        <taxon>Parmales</taxon>
        <taxon>Triparmaceae</taxon>
        <taxon>Tetraparma</taxon>
    </lineage>
</organism>
<evidence type="ECO:0000313" key="3">
    <source>
        <dbReference type="EMBL" id="GMI58758.1"/>
    </source>
</evidence>
<evidence type="ECO:0000256" key="1">
    <source>
        <dbReference type="SAM" id="MobiDB-lite"/>
    </source>
</evidence>
<dbReference type="EMBL" id="BRYB01006486">
    <property type="protein sequence ID" value="GMI58758.1"/>
    <property type="molecule type" value="Genomic_DNA"/>
</dbReference>